<evidence type="ECO:0000256" key="1">
    <source>
        <dbReference type="ARBA" id="ARBA00004236"/>
    </source>
</evidence>
<keyword evidence="3 6" id="KW-0812">Transmembrane</keyword>
<dbReference type="GO" id="GO:0005886">
    <property type="term" value="C:plasma membrane"/>
    <property type="evidence" value="ECO:0007669"/>
    <property type="project" value="UniProtKB-SubCell"/>
</dbReference>
<evidence type="ECO:0000313" key="9">
    <source>
        <dbReference type="Proteomes" id="UP000019277"/>
    </source>
</evidence>
<dbReference type="Pfam" id="PF13190">
    <property type="entry name" value="PDGLE"/>
    <property type="match status" value="1"/>
</dbReference>
<evidence type="ECO:0000259" key="7">
    <source>
        <dbReference type="Pfam" id="PF13190"/>
    </source>
</evidence>
<protein>
    <submittedName>
        <fullName evidence="8">Additional substrate-specific component NikN of nickel ECF transporter</fullName>
    </submittedName>
</protein>
<dbReference type="eggNOG" id="COG0310">
    <property type="taxonomic scope" value="Bacteria"/>
</dbReference>
<feature type="transmembrane region" description="Helical" evidence="6">
    <location>
        <begin position="12"/>
        <end position="30"/>
    </location>
</feature>
<dbReference type="EMBL" id="AYXG01000225">
    <property type="protein sequence ID" value="EWC58930.1"/>
    <property type="molecule type" value="Genomic_DNA"/>
</dbReference>
<feature type="domain" description="PDGLE" evidence="7">
    <location>
        <begin position="10"/>
        <end position="111"/>
    </location>
</feature>
<dbReference type="OrthoDB" id="4843785at2"/>
<evidence type="ECO:0000256" key="5">
    <source>
        <dbReference type="ARBA" id="ARBA00023136"/>
    </source>
</evidence>
<keyword evidence="2" id="KW-1003">Cell membrane</keyword>
<keyword evidence="4 6" id="KW-1133">Transmembrane helix</keyword>
<dbReference type="InterPro" id="IPR025937">
    <property type="entry name" value="PDGLE_dom"/>
</dbReference>
<evidence type="ECO:0000256" key="3">
    <source>
        <dbReference type="ARBA" id="ARBA00022692"/>
    </source>
</evidence>
<name>W7IDI9_9PSEU</name>
<dbReference type="AlphaFoldDB" id="W7IDI9"/>
<evidence type="ECO:0000313" key="8">
    <source>
        <dbReference type="EMBL" id="EWC58930.1"/>
    </source>
</evidence>
<accession>W7IDI9</accession>
<comment type="subcellular location">
    <subcellularLocation>
        <location evidence="1">Cell membrane</location>
    </subcellularLocation>
</comment>
<proteinExistence type="predicted"/>
<reference evidence="8 9" key="1">
    <citation type="journal article" date="2014" name="Genome Announc.">
        <title>Draft Genome Sequence of the Antitrypanosomally Active Sponge-Associated Bacterium Actinokineospora sp. Strain EG49.</title>
        <authorList>
            <person name="Harjes J."/>
            <person name="Ryu T."/>
            <person name="Abdelmohsen U.R."/>
            <person name="Moitinho-Silva L."/>
            <person name="Horn H."/>
            <person name="Ravasi T."/>
            <person name="Hentschel U."/>
        </authorList>
    </citation>
    <scope>NUCLEOTIDE SEQUENCE [LARGE SCALE GENOMIC DNA]</scope>
    <source>
        <strain evidence="8 9">EG49</strain>
    </source>
</reference>
<organism evidence="8 9">
    <name type="scientific">Actinokineospora spheciospongiae</name>
    <dbReference type="NCBI Taxonomy" id="909613"/>
    <lineage>
        <taxon>Bacteria</taxon>
        <taxon>Bacillati</taxon>
        <taxon>Actinomycetota</taxon>
        <taxon>Actinomycetes</taxon>
        <taxon>Pseudonocardiales</taxon>
        <taxon>Pseudonocardiaceae</taxon>
        <taxon>Actinokineospora</taxon>
    </lineage>
</organism>
<dbReference type="Proteomes" id="UP000019277">
    <property type="component" value="Unassembled WGS sequence"/>
</dbReference>
<evidence type="ECO:0000256" key="4">
    <source>
        <dbReference type="ARBA" id="ARBA00022989"/>
    </source>
</evidence>
<keyword evidence="9" id="KW-1185">Reference proteome</keyword>
<evidence type="ECO:0000256" key="2">
    <source>
        <dbReference type="ARBA" id="ARBA00022475"/>
    </source>
</evidence>
<evidence type="ECO:0000256" key="6">
    <source>
        <dbReference type="SAM" id="Phobius"/>
    </source>
</evidence>
<dbReference type="RefSeq" id="WP_035288602.1">
    <property type="nucleotide sequence ID" value="NZ_AYXG01000225.1"/>
</dbReference>
<feature type="transmembrane region" description="Helical" evidence="6">
    <location>
        <begin position="88"/>
        <end position="109"/>
    </location>
</feature>
<dbReference type="STRING" id="909613.UO65_5800"/>
<gene>
    <name evidence="8" type="ORF">UO65_5800</name>
</gene>
<sequence>MTTNPRRNTGFLLGFLLIALVLAGGVSYFADSDPDGLDHATLQGCEVRETPEGEELLGDCIARNAQDHKLADSPFADYAVNGDEGLSGVAGVLGVVVTLVLAGGLFWVLRKRPAKQ</sequence>
<comment type="caution">
    <text evidence="8">The sequence shown here is derived from an EMBL/GenBank/DDBJ whole genome shotgun (WGS) entry which is preliminary data.</text>
</comment>
<keyword evidence="5 6" id="KW-0472">Membrane</keyword>